<reference evidence="3" key="2">
    <citation type="submission" date="2017-07" db="EMBL/GenBank/DDBJ databases">
        <title>WGS assembly of Populus trichocarpa.</title>
        <authorList>
            <person name="Tuskan G."/>
            <person name="Difazio S."/>
            <person name="Jansson S."/>
            <person name="Bohlmann J."/>
            <person name="Grigoriev I."/>
            <person name="Hellsten U."/>
            <person name="Putnam N."/>
            <person name="Ralph S."/>
            <person name="Rombauts S."/>
            <person name="Salamov A."/>
            <person name="Schein J."/>
            <person name="Sterck L."/>
            <person name="Aerts A."/>
            <person name="Bhalerao R."/>
            <person name="Bhalerao R."/>
            <person name="Blaudez D."/>
            <person name="Boerjan W."/>
            <person name="Brun A."/>
            <person name="Brunner A."/>
            <person name="Busov V."/>
            <person name="Campbell M."/>
            <person name="Carlson J."/>
            <person name="Chalot M."/>
            <person name="Chapman J."/>
            <person name="Chen G."/>
            <person name="Cooper D."/>
            <person name="Coutinho P."/>
            <person name="Couturier J."/>
            <person name="Covert S."/>
            <person name="Cronk Q."/>
            <person name="Cunningham R."/>
            <person name="Davis J."/>
            <person name="Degroeve S."/>
            <person name="Dejardin A."/>
            <person name="Depamphilis C."/>
            <person name="Detter J."/>
            <person name="Dirks B."/>
            <person name="Dubchak I."/>
            <person name="Duplessis S."/>
            <person name="Ehlting J."/>
            <person name="Ellis B."/>
            <person name="Gendler K."/>
            <person name="Goodstein D."/>
            <person name="Gribskov M."/>
            <person name="Grimwood J."/>
            <person name="Groover A."/>
            <person name="Gunter L."/>
            <person name="Hamberger B."/>
            <person name="Heinze B."/>
            <person name="Helariutta Y."/>
            <person name="Henrissat B."/>
            <person name="Holligan D."/>
            <person name="Holt R."/>
            <person name="Huang W."/>
            <person name="Islam-Faridi N."/>
            <person name="Jones S."/>
            <person name="Jones-Rhoades M."/>
            <person name="Jorgensen R."/>
            <person name="Joshi C."/>
            <person name="Kangasjarvi J."/>
            <person name="Karlsson J."/>
            <person name="Kelleher C."/>
            <person name="Kirkpatrick R."/>
            <person name="Kirst M."/>
            <person name="Kohler A."/>
            <person name="Kalluri U."/>
            <person name="Larimer F."/>
            <person name="Leebens-Mack J."/>
            <person name="Leple J."/>
            <person name="Locascio P."/>
            <person name="Lou Y."/>
            <person name="Lucas S."/>
            <person name="Martin F."/>
            <person name="Montanini B."/>
            <person name="Napoli C."/>
            <person name="Nelson D."/>
            <person name="Nelson C."/>
            <person name="Nieminen K."/>
            <person name="Nilsson O."/>
            <person name="Pereda V."/>
            <person name="Peter G."/>
            <person name="Philippe R."/>
            <person name="Pilate G."/>
            <person name="Poliakov A."/>
            <person name="Razumovskaya J."/>
            <person name="Richardson P."/>
            <person name="Rinaldi C."/>
            <person name="Ritland K."/>
            <person name="Rouze P."/>
            <person name="Ryaboy D."/>
            <person name="Schmutz J."/>
            <person name="Schrader J."/>
            <person name="Segerman B."/>
            <person name="Shin H."/>
            <person name="Siddiqui A."/>
            <person name="Sterky F."/>
            <person name="Terry A."/>
            <person name="Tsai C."/>
            <person name="Uberbacher E."/>
            <person name="Unneberg P."/>
            <person name="Vahala J."/>
            <person name="Wall K."/>
            <person name="Wessler S."/>
            <person name="Yang G."/>
            <person name="Yin T."/>
            <person name="Douglas C."/>
            <person name="Marra M."/>
            <person name="Sandberg G."/>
            <person name="Van De Peer Y."/>
            <person name="Rokhsar D."/>
        </authorList>
    </citation>
    <scope>NUCLEOTIDE SEQUENCE</scope>
    <source>
        <strain evidence="3">Nisqually-1</strain>
    </source>
</reference>
<sequence length="254" mass="29277">MIGSFLSRTLLMIFGYAYPAYECFKAAENNRTDIAQVLFWCRYWILVAMLTVCERVGDHLIFWLPMYSEAKLAFFIYLWHPKTKGTEYVYDCFFRPFVAKHETEIDRHLLEMRVQVEEIALIYWQKAAAYGQTKFFEILQCVSSQSASMPRSDQQQEELNAKNGEPKASSSISEATTEKQPEEHDQLHSSSSASLSQQSHEQASELEEQPGEPMQSSENGDINSPRQETVPKESVQLKHGRWKLFLSPQKPSNS</sequence>
<accession>A0A3N7ETS8</accession>
<comment type="subcellular location">
    <subcellularLocation>
        <location evidence="1">Membrane</location>
        <topology evidence="1">Multi-pass membrane protein</topology>
    </subcellularLocation>
</comment>
<evidence type="ECO:0000256" key="1">
    <source>
        <dbReference type="RuleBase" id="RU362006"/>
    </source>
</evidence>
<feature type="compositionally biased region" description="Low complexity" evidence="2">
    <location>
        <begin position="188"/>
        <end position="201"/>
    </location>
</feature>
<evidence type="ECO:0000313" key="3">
    <source>
        <dbReference type="EMBL" id="RQO89443.1"/>
    </source>
</evidence>
<comment type="similarity">
    <text evidence="1">Belongs to the DP1 family.</text>
</comment>
<dbReference type="PANTHER" id="PTHR12300">
    <property type="entry name" value="HVA22-LIKE PROTEINS"/>
    <property type="match status" value="1"/>
</dbReference>
<dbReference type="STRING" id="3694.A0A3N7ETS8"/>
<dbReference type="GO" id="GO:0016020">
    <property type="term" value="C:membrane"/>
    <property type="evidence" value="ECO:0007669"/>
    <property type="project" value="UniProtKB-SubCell"/>
</dbReference>
<dbReference type="PANTHER" id="PTHR12300:SF107">
    <property type="entry name" value="HVA22-LIKE PROTEIN"/>
    <property type="match status" value="1"/>
</dbReference>
<reference evidence="3 4" key="1">
    <citation type="journal article" date="2006" name="Science">
        <title>The genome of black cottonwood, Populus trichocarpa (Torr. &amp; Gray).</title>
        <authorList>
            <person name="Tuskan G.A."/>
            <person name="Difazio S."/>
            <person name="Jansson S."/>
            <person name="Bohlmann J."/>
            <person name="Grigoriev I."/>
            <person name="Hellsten U."/>
            <person name="Putnam N."/>
            <person name="Ralph S."/>
            <person name="Rombauts S."/>
            <person name="Salamov A."/>
            <person name="Schein J."/>
            <person name="Sterck L."/>
            <person name="Aerts A."/>
            <person name="Bhalerao R.R."/>
            <person name="Bhalerao R.P."/>
            <person name="Blaudez D."/>
            <person name="Boerjan W."/>
            <person name="Brun A."/>
            <person name="Brunner A."/>
            <person name="Busov V."/>
            <person name="Campbell M."/>
            <person name="Carlson J."/>
            <person name="Chalot M."/>
            <person name="Chapman J."/>
            <person name="Chen G.L."/>
            <person name="Cooper D."/>
            <person name="Coutinho P.M."/>
            <person name="Couturier J."/>
            <person name="Covert S."/>
            <person name="Cronk Q."/>
            <person name="Cunningham R."/>
            <person name="Davis J."/>
            <person name="Degroeve S."/>
            <person name="Dejardin A."/>
            <person name="Depamphilis C."/>
            <person name="Detter J."/>
            <person name="Dirks B."/>
            <person name="Dubchak I."/>
            <person name="Duplessis S."/>
            <person name="Ehlting J."/>
            <person name="Ellis B."/>
            <person name="Gendler K."/>
            <person name="Goodstein D."/>
            <person name="Gribskov M."/>
            <person name="Grimwood J."/>
            <person name="Groover A."/>
            <person name="Gunter L."/>
            <person name="Hamberger B."/>
            <person name="Heinze B."/>
            <person name="Helariutta Y."/>
            <person name="Henrissat B."/>
            <person name="Holligan D."/>
            <person name="Holt R."/>
            <person name="Huang W."/>
            <person name="Islam-Faridi N."/>
            <person name="Jones S."/>
            <person name="Jones-Rhoades M."/>
            <person name="Jorgensen R."/>
            <person name="Joshi C."/>
            <person name="Kangasjarvi J."/>
            <person name="Karlsson J."/>
            <person name="Kelleher C."/>
            <person name="Kirkpatrick R."/>
            <person name="Kirst M."/>
            <person name="Kohler A."/>
            <person name="Kalluri U."/>
            <person name="Larimer F."/>
            <person name="Leebens-Mack J."/>
            <person name="Leple J.C."/>
            <person name="Locascio P."/>
            <person name="Lou Y."/>
            <person name="Lucas S."/>
            <person name="Martin F."/>
            <person name="Montanini B."/>
            <person name="Napoli C."/>
            <person name="Nelson D.R."/>
            <person name="Nelson C."/>
            <person name="Nieminen K."/>
            <person name="Nilsson O."/>
            <person name="Pereda V."/>
            <person name="Peter G."/>
            <person name="Philippe R."/>
            <person name="Pilate G."/>
            <person name="Poliakov A."/>
            <person name="Razumovskaya J."/>
            <person name="Richardson P."/>
            <person name="Rinaldi C."/>
            <person name="Ritland K."/>
            <person name="Rouze P."/>
            <person name="Ryaboy D."/>
            <person name="Schmutz J."/>
            <person name="Schrader J."/>
            <person name="Segerman B."/>
            <person name="Shin H."/>
            <person name="Siddiqui A."/>
            <person name="Sterky F."/>
            <person name="Terry A."/>
            <person name="Tsai C.J."/>
            <person name="Uberbacher E."/>
            <person name="Unneberg P."/>
            <person name="Vahala J."/>
            <person name="Wall K."/>
            <person name="Wessler S."/>
            <person name="Yang G."/>
            <person name="Yin T."/>
            <person name="Douglas C."/>
            <person name="Marra M."/>
            <person name="Sandberg G."/>
            <person name="Van de Peer Y."/>
            <person name="Rokhsar D."/>
        </authorList>
    </citation>
    <scope>NUCLEOTIDE SEQUENCE [LARGE SCALE GENOMIC DNA]</scope>
    <source>
        <strain evidence="4">cv. Nisqually</strain>
        <strain evidence="3">Nisqually-1</strain>
    </source>
</reference>
<organism evidence="3 4">
    <name type="scientific">Populus trichocarpa</name>
    <name type="common">Western balsam poplar</name>
    <name type="synonym">Populus balsamifera subsp. trichocarpa</name>
    <dbReference type="NCBI Taxonomy" id="3694"/>
    <lineage>
        <taxon>Eukaryota</taxon>
        <taxon>Viridiplantae</taxon>
        <taxon>Streptophyta</taxon>
        <taxon>Embryophyta</taxon>
        <taxon>Tracheophyta</taxon>
        <taxon>Spermatophyta</taxon>
        <taxon>Magnoliopsida</taxon>
        <taxon>eudicotyledons</taxon>
        <taxon>Gunneridae</taxon>
        <taxon>Pentapetalae</taxon>
        <taxon>rosids</taxon>
        <taxon>fabids</taxon>
        <taxon>Malpighiales</taxon>
        <taxon>Salicaceae</taxon>
        <taxon>Saliceae</taxon>
        <taxon>Populus</taxon>
    </lineage>
</organism>
<proteinExistence type="inferred from homology"/>
<dbReference type="EMBL" id="CM009293">
    <property type="protein sequence ID" value="RQO89445.1"/>
    <property type="molecule type" value="Genomic_DNA"/>
</dbReference>
<dbReference type="Proteomes" id="UP000006729">
    <property type="component" value="Chromosome 4"/>
</dbReference>
<evidence type="ECO:0000313" key="4">
    <source>
        <dbReference type="Proteomes" id="UP000006729"/>
    </source>
</evidence>
<gene>
    <name evidence="3" type="ORF">POPTR_004G166800</name>
</gene>
<name>A0A3N7ETS8_POPTR</name>
<feature type="region of interest" description="Disordered" evidence="2">
    <location>
        <begin position="149"/>
        <end position="254"/>
    </location>
</feature>
<dbReference type="InParanoid" id="A0A3N7ETS8"/>
<evidence type="ECO:0000256" key="2">
    <source>
        <dbReference type="SAM" id="MobiDB-lite"/>
    </source>
</evidence>
<feature type="compositionally biased region" description="Polar residues" evidence="2">
    <location>
        <begin position="214"/>
        <end position="227"/>
    </location>
</feature>
<dbReference type="InterPro" id="IPR004345">
    <property type="entry name" value="TB2_DP1_HVA22"/>
</dbReference>
<keyword evidence="4" id="KW-1185">Reference proteome</keyword>
<dbReference type="Pfam" id="PF03134">
    <property type="entry name" value="TB2_DP1_HVA22"/>
    <property type="match status" value="1"/>
</dbReference>
<dbReference type="EMBL" id="CM009293">
    <property type="protein sequence ID" value="RQO89443.1"/>
    <property type="molecule type" value="Genomic_DNA"/>
</dbReference>
<protein>
    <recommendedName>
        <fullName evidence="1">HVA22-like protein</fullName>
    </recommendedName>
</protein>
<feature type="compositionally biased region" description="Basic and acidic residues" evidence="2">
    <location>
        <begin position="176"/>
        <end position="187"/>
    </location>
</feature>
<dbReference type="AlphaFoldDB" id="A0A3N7ETS8"/>